<dbReference type="InterPro" id="IPR033116">
    <property type="entry name" value="TRYPSIN_SER"/>
</dbReference>
<keyword evidence="7" id="KW-0378">Hydrolase</keyword>
<name>A0A8C0LIR8_CANLU</name>
<feature type="region of interest" description="Disordered" evidence="13">
    <location>
        <begin position="35"/>
        <end position="55"/>
    </location>
</feature>
<evidence type="ECO:0000256" key="13">
    <source>
        <dbReference type="SAM" id="MobiDB-lite"/>
    </source>
</evidence>
<keyword evidence="11" id="KW-0617">Plasminogen activation</keyword>
<feature type="chain" id="PRO_5034094085" description="t-plasminogen activator" evidence="14">
    <location>
        <begin position="20"/>
        <end position="451"/>
    </location>
</feature>
<comment type="subcellular location">
    <subcellularLocation>
        <location evidence="2">Secreted</location>
    </subcellularLocation>
</comment>
<evidence type="ECO:0000256" key="5">
    <source>
        <dbReference type="ARBA" id="ARBA00022670"/>
    </source>
</evidence>
<evidence type="ECO:0000256" key="4">
    <source>
        <dbReference type="ARBA" id="ARBA00022525"/>
    </source>
</evidence>
<keyword evidence="4" id="KW-0964">Secreted</keyword>
<organism evidence="16 17">
    <name type="scientific">Canis lupus dingo</name>
    <name type="common">dingo</name>
    <dbReference type="NCBI Taxonomy" id="286419"/>
    <lineage>
        <taxon>Eukaryota</taxon>
        <taxon>Metazoa</taxon>
        <taxon>Chordata</taxon>
        <taxon>Craniata</taxon>
        <taxon>Vertebrata</taxon>
        <taxon>Euteleostomi</taxon>
        <taxon>Mammalia</taxon>
        <taxon>Eutheria</taxon>
        <taxon>Laurasiatheria</taxon>
        <taxon>Carnivora</taxon>
        <taxon>Caniformia</taxon>
        <taxon>Canidae</taxon>
        <taxon>Canis</taxon>
    </lineage>
</organism>
<accession>A0A8C0LIR8</accession>
<dbReference type="SUPFAM" id="SSF50494">
    <property type="entry name" value="Trypsin-like serine proteases"/>
    <property type="match status" value="1"/>
</dbReference>
<keyword evidence="5" id="KW-0645">Protease</keyword>
<dbReference type="FunFam" id="2.40.10.10:FF:000002">
    <property type="entry name" value="Transmembrane protease serine"/>
    <property type="match status" value="1"/>
</dbReference>
<evidence type="ECO:0000256" key="11">
    <source>
        <dbReference type="ARBA" id="ARBA00023202"/>
    </source>
</evidence>
<dbReference type="InterPro" id="IPR001314">
    <property type="entry name" value="Peptidase_S1A"/>
</dbReference>
<reference evidence="16" key="2">
    <citation type="submission" date="2025-09" db="UniProtKB">
        <authorList>
            <consortium name="Ensembl"/>
        </authorList>
    </citation>
    <scope>IDENTIFICATION</scope>
</reference>
<dbReference type="Ensembl" id="ENSCAFT00020035592.1">
    <property type="protein sequence ID" value="ENSCAFP00020030843.1"/>
    <property type="gene ID" value="ENSCAFG00020024059.1"/>
</dbReference>
<evidence type="ECO:0000259" key="15">
    <source>
        <dbReference type="PROSITE" id="PS50240"/>
    </source>
</evidence>
<dbReference type="GO" id="GO:0004252">
    <property type="term" value="F:serine-type endopeptidase activity"/>
    <property type="evidence" value="ECO:0007669"/>
    <property type="project" value="UniProtKB-EC"/>
</dbReference>
<feature type="signal peptide" evidence="14">
    <location>
        <begin position="1"/>
        <end position="19"/>
    </location>
</feature>
<evidence type="ECO:0000256" key="3">
    <source>
        <dbReference type="ARBA" id="ARBA00013193"/>
    </source>
</evidence>
<dbReference type="PANTHER" id="PTHR24264">
    <property type="entry name" value="TRYPSIN-RELATED"/>
    <property type="match status" value="1"/>
</dbReference>
<evidence type="ECO:0000256" key="6">
    <source>
        <dbReference type="ARBA" id="ARBA00022729"/>
    </source>
</evidence>
<dbReference type="SMART" id="SM00130">
    <property type="entry name" value="KR"/>
    <property type="match status" value="1"/>
</dbReference>
<dbReference type="InterPro" id="IPR009003">
    <property type="entry name" value="Peptidase_S1_PA"/>
</dbReference>
<dbReference type="Gene3D" id="2.40.10.10">
    <property type="entry name" value="Trypsin-like serine proteases"/>
    <property type="match status" value="2"/>
</dbReference>
<evidence type="ECO:0000256" key="8">
    <source>
        <dbReference type="ARBA" id="ARBA00022825"/>
    </source>
</evidence>
<comment type="catalytic activity">
    <reaction evidence="1">
        <text>Specific cleavage of Arg-|-Val bond in plasminogen to form plasmin.</text>
        <dbReference type="EC" id="3.4.21.68"/>
    </reaction>
</comment>
<sequence length="451" mass="48431">TMNTIRRELLCMLLLLCGAEQILQRGSCRDEKPPTLFGPKESWPRPGPGATAWRPAGARAAGRGATRCASQAAAGPGASTAGRAGRLCISRISCASVLKGSWGKRCEIEAGATCYKDQGITSRGTWSTAESGAECANWNSSALALKPNAIRLGSGITITAETLMGTQGPGATCSRQGSTARSSAALERERCDVPQCPTCGLRHYKQLGEGSAQTSPLTPGRPLSLSRAGATRREVFCCLFVCVCVGGGILISSCWVQSAAHCFQERYPPHHLKVLLGRTYGEVPGEEEQKSEVEKYIIHRNLMTTLTTTESDAVRTACLPEAHLQLPRHWTECEPSGGGKHHASSPFCSERLKEAHVRLCPSSRCTSRQLSNKTMTNDMLCARDTRSGGNQANLHDACQGDSGGPLACMKDNRMTLVGIISWDIGCGQKDVPGIYTKVTDYLDWIQDNMQL</sequence>
<dbReference type="GO" id="GO:0014909">
    <property type="term" value="P:smooth muscle cell migration"/>
    <property type="evidence" value="ECO:0007669"/>
    <property type="project" value="TreeGrafter"/>
</dbReference>
<evidence type="ECO:0000313" key="17">
    <source>
        <dbReference type="Proteomes" id="UP000694391"/>
    </source>
</evidence>
<dbReference type="SUPFAM" id="SSF57440">
    <property type="entry name" value="Kringle-like"/>
    <property type="match status" value="1"/>
</dbReference>
<dbReference type="GO" id="GO:0048008">
    <property type="term" value="P:platelet-derived growth factor receptor signaling pathway"/>
    <property type="evidence" value="ECO:0007669"/>
    <property type="project" value="TreeGrafter"/>
</dbReference>
<reference evidence="16" key="1">
    <citation type="submission" date="2025-08" db="UniProtKB">
        <authorList>
            <consortium name="Ensembl"/>
        </authorList>
    </citation>
    <scope>IDENTIFICATION</scope>
</reference>
<dbReference type="InterPro" id="IPR001254">
    <property type="entry name" value="Trypsin_dom"/>
</dbReference>
<dbReference type="PRINTS" id="PR00722">
    <property type="entry name" value="CHYMOTRYPSIN"/>
</dbReference>
<keyword evidence="17" id="KW-1185">Reference proteome</keyword>
<dbReference type="PROSITE" id="PS50240">
    <property type="entry name" value="TRYPSIN_DOM"/>
    <property type="match status" value="1"/>
</dbReference>
<dbReference type="PROSITE" id="PS00135">
    <property type="entry name" value="TRYPSIN_SER"/>
    <property type="match status" value="1"/>
</dbReference>
<protein>
    <recommendedName>
        <fullName evidence="3">t-plasminogen activator</fullName>
        <ecNumber evidence="3">3.4.21.68</ecNumber>
    </recommendedName>
</protein>
<dbReference type="GO" id="GO:0031639">
    <property type="term" value="P:plasminogen activation"/>
    <property type="evidence" value="ECO:0007669"/>
    <property type="project" value="TreeGrafter"/>
</dbReference>
<evidence type="ECO:0000256" key="14">
    <source>
        <dbReference type="SAM" id="SignalP"/>
    </source>
</evidence>
<comment type="similarity">
    <text evidence="12">Belongs to the peptidase S1 family. CLIP subfamily.</text>
</comment>
<dbReference type="Pfam" id="PF00089">
    <property type="entry name" value="Trypsin"/>
    <property type="match status" value="1"/>
</dbReference>
<evidence type="ECO:0000256" key="2">
    <source>
        <dbReference type="ARBA" id="ARBA00004613"/>
    </source>
</evidence>
<evidence type="ECO:0000256" key="7">
    <source>
        <dbReference type="ARBA" id="ARBA00022801"/>
    </source>
</evidence>
<dbReference type="InterPro" id="IPR000001">
    <property type="entry name" value="Kringle"/>
</dbReference>
<keyword evidence="6 14" id="KW-0732">Signal</keyword>
<evidence type="ECO:0000256" key="1">
    <source>
        <dbReference type="ARBA" id="ARBA00001538"/>
    </source>
</evidence>
<evidence type="ECO:0000256" key="10">
    <source>
        <dbReference type="ARBA" id="ARBA00023180"/>
    </source>
</evidence>
<dbReference type="InterPro" id="IPR013806">
    <property type="entry name" value="Kringle-like"/>
</dbReference>
<keyword evidence="10" id="KW-0325">Glycoprotein</keyword>
<keyword evidence="8" id="KW-0720">Serine protease</keyword>
<dbReference type="InterPro" id="IPR050127">
    <property type="entry name" value="Serine_Proteases_S1"/>
</dbReference>
<dbReference type="CDD" id="cd00190">
    <property type="entry name" value="Tryp_SPc"/>
    <property type="match status" value="1"/>
</dbReference>
<dbReference type="Proteomes" id="UP000694391">
    <property type="component" value="Unplaced"/>
</dbReference>
<dbReference type="PANTHER" id="PTHR24264:SF42">
    <property type="entry name" value="TISSUE-TYPE PLASMINOGEN ACTIVATOR"/>
    <property type="match status" value="1"/>
</dbReference>
<proteinExistence type="inferred from homology"/>
<dbReference type="AlphaFoldDB" id="A0A8C0LIR8"/>
<dbReference type="GO" id="GO:0005615">
    <property type="term" value="C:extracellular space"/>
    <property type="evidence" value="ECO:0007669"/>
    <property type="project" value="TreeGrafter"/>
</dbReference>
<keyword evidence="9" id="KW-1015">Disulfide bond</keyword>
<dbReference type="GeneTree" id="ENSGT00940000158930"/>
<evidence type="ECO:0000256" key="9">
    <source>
        <dbReference type="ARBA" id="ARBA00023157"/>
    </source>
</evidence>
<dbReference type="InterPro" id="IPR043504">
    <property type="entry name" value="Peptidase_S1_PA_chymotrypsin"/>
</dbReference>
<dbReference type="EC" id="3.4.21.68" evidence="3"/>
<evidence type="ECO:0000313" key="16">
    <source>
        <dbReference type="Ensembl" id="ENSCAFP00020030843.1"/>
    </source>
</evidence>
<evidence type="ECO:0000256" key="12">
    <source>
        <dbReference type="ARBA" id="ARBA00024195"/>
    </source>
</evidence>
<feature type="domain" description="Peptidase S1" evidence="15">
    <location>
        <begin position="247"/>
        <end position="450"/>
    </location>
</feature>
<dbReference type="SMART" id="SM00020">
    <property type="entry name" value="Tryp_SPc"/>
    <property type="match status" value="1"/>
</dbReference>